<feature type="region of interest" description="Disordered" evidence="1">
    <location>
        <begin position="1"/>
        <end position="23"/>
    </location>
</feature>
<organism evidence="3 4">
    <name type="scientific">Microtus ochrogaster</name>
    <name type="common">Prairie vole</name>
    <dbReference type="NCBI Taxonomy" id="79684"/>
    <lineage>
        <taxon>Eukaryota</taxon>
        <taxon>Metazoa</taxon>
        <taxon>Chordata</taxon>
        <taxon>Craniata</taxon>
        <taxon>Vertebrata</taxon>
        <taxon>Euteleostomi</taxon>
        <taxon>Mammalia</taxon>
        <taxon>Eutheria</taxon>
        <taxon>Euarchontoglires</taxon>
        <taxon>Glires</taxon>
        <taxon>Rodentia</taxon>
        <taxon>Myomorpha</taxon>
        <taxon>Muroidea</taxon>
        <taxon>Cricetidae</taxon>
        <taxon>Arvicolinae</taxon>
        <taxon>Microtus</taxon>
    </lineage>
</organism>
<dbReference type="InterPro" id="IPR040292">
    <property type="entry name" value="C2orf78-like"/>
</dbReference>
<sequence length="348" mass="38183">MNIQTPFSTSPIYRPTSAQTMPDTSLQVVERETTPGLTPSGQTLCLLQSPDLGNACTQDAQMKAAPVSGDRSLIVLMHSPSEFLALPPAPSLEKTQKNNADEKNAEQSTPLDSYEGTECNQDASPLPSAYPGMQQPLKYSDAQSLRQKKASQNATLGNSGLGLLEPEALQSVMESSNDFAHDYSGADIHLPQLLNFNTGLDKMEDHTASQTKDSKAIRRDQAQSRTSIFNGLSEVGIKKNQKVSDVFHGALQTRTHHEDMLKEDDPGTIDKVANHVQSKSQVFVPKRPSVALVQGKEKAKETKENSCKKTEELKPSSHRVKTEEKPSIPKTKRKRNPPELSHDSFKKP</sequence>
<feature type="compositionally biased region" description="Basic and acidic residues" evidence="1">
    <location>
        <begin position="94"/>
        <end position="105"/>
    </location>
</feature>
<dbReference type="Pfam" id="PF15442">
    <property type="entry name" value="DUF4629"/>
    <property type="match status" value="1"/>
</dbReference>
<evidence type="ECO:0000313" key="3">
    <source>
        <dbReference type="EMBL" id="KAH0517302.1"/>
    </source>
</evidence>
<evidence type="ECO:0000313" key="4">
    <source>
        <dbReference type="Proteomes" id="UP000710432"/>
    </source>
</evidence>
<feature type="compositionally biased region" description="Basic and acidic residues" evidence="1">
    <location>
        <begin position="295"/>
        <end position="327"/>
    </location>
</feature>
<dbReference type="PANTHER" id="PTHR31466:SF1">
    <property type="entry name" value="RIKEN CDNA 4930433I11 GENE"/>
    <property type="match status" value="1"/>
</dbReference>
<evidence type="ECO:0000256" key="1">
    <source>
        <dbReference type="SAM" id="MobiDB-lite"/>
    </source>
</evidence>
<feature type="compositionally biased region" description="Polar residues" evidence="1">
    <location>
        <begin position="141"/>
        <end position="158"/>
    </location>
</feature>
<dbReference type="PANTHER" id="PTHR31466">
    <property type="entry name" value="GENE 5591-RELATED"/>
    <property type="match status" value="1"/>
</dbReference>
<proteinExistence type="predicted"/>
<feature type="compositionally biased region" description="Basic and acidic residues" evidence="1">
    <location>
        <begin position="336"/>
        <end position="348"/>
    </location>
</feature>
<accession>A0A8J6GUP0</accession>
<feature type="domain" description="DUF4629" evidence="2">
    <location>
        <begin position="238"/>
        <end position="348"/>
    </location>
</feature>
<comment type="caution">
    <text evidence="3">The sequence shown here is derived from an EMBL/GenBank/DDBJ whole genome shotgun (WGS) entry which is preliminary data.</text>
</comment>
<protein>
    <recommendedName>
        <fullName evidence="2">DUF4629 domain-containing protein</fullName>
    </recommendedName>
</protein>
<feature type="region of interest" description="Disordered" evidence="1">
    <location>
        <begin position="279"/>
        <end position="348"/>
    </location>
</feature>
<dbReference type="InterPro" id="IPR027898">
    <property type="entry name" value="DUF4629"/>
</dbReference>
<dbReference type="AlphaFoldDB" id="A0A8J6GUP0"/>
<dbReference type="EMBL" id="JAATJU010016854">
    <property type="protein sequence ID" value="KAH0517302.1"/>
    <property type="molecule type" value="Genomic_DNA"/>
</dbReference>
<evidence type="ECO:0000259" key="2">
    <source>
        <dbReference type="Pfam" id="PF15442"/>
    </source>
</evidence>
<reference evidence="3" key="1">
    <citation type="submission" date="2020-03" db="EMBL/GenBank/DDBJ databases">
        <title>Studies in the Genomics of Life Span.</title>
        <authorList>
            <person name="Glass D."/>
        </authorList>
    </citation>
    <scope>NUCLEOTIDE SEQUENCE</scope>
    <source>
        <strain evidence="3">LTLLF</strain>
        <tissue evidence="3">Muscle</tissue>
    </source>
</reference>
<name>A0A8J6GUP0_MICOH</name>
<gene>
    <name evidence="3" type="ORF">LTLLF_122040</name>
</gene>
<dbReference type="Proteomes" id="UP000710432">
    <property type="component" value="Unassembled WGS sequence"/>
</dbReference>
<feature type="region of interest" description="Disordered" evidence="1">
    <location>
        <begin position="85"/>
        <end position="160"/>
    </location>
</feature>